<feature type="compositionally biased region" description="Basic residues" evidence="1">
    <location>
        <begin position="76"/>
        <end position="95"/>
    </location>
</feature>
<protein>
    <submittedName>
        <fullName evidence="2">Uncharacterized protein</fullName>
    </submittedName>
</protein>
<gene>
    <name evidence="2" type="ORF">B296_00021320</name>
</gene>
<dbReference type="EMBL" id="AMZH03008984">
    <property type="protein sequence ID" value="RRT57830.1"/>
    <property type="molecule type" value="Genomic_DNA"/>
</dbReference>
<feature type="region of interest" description="Disordered" evidence="1">
    <location>
        <begin position="73"/>
        <end position="103"/>
    </location>
</feature>
<evidence type="ECO:0000256" key="1">
    <source>
        <dbReference type="SAM" id="MobiDB-lite"/>
    </source>
</evidence>
<feature type="compositionally biased region" description="Basic and acidic residues" evidence="1">
    <location>
        <begin position="201"/>
        <end position="210"/>
    </location>
</feature>
<feature type="region of interest" description="Disordered" evidence="1">
    <location>
        <begin position="192"/>
        <end position="216"/>
    </location>
</feature>
<accession>A0A426Z1H7</accession>
<feature type="compositionally biased region" description="Basic and acidic residues" evidence="1">
    <location>
        <begin position="134"/>
        <end position="157"/>
    </location>
</feature>
<proteinExistence type="predicted"/>
<dbReference type="Proteomes" id="UP000287651">
    <property type="component" value="Unassembled WGS sequence"/>
</dbReference>
<evidence type="ECO:0000313" key="2">
    <source>
        <dbReference type="EMBL" id="RRT57830.1"/>
    </source>
</evidence>
<comment type="caution">
    <text evidence="2">The sequence shown here is derived from an EMBL/GenBank/DDBJ whole genome shotgun (WGS) entry which is preliminary data.</text>
</comment>
<dbReference type="AlphaFoldDB" id="A0A426Z1H7"/>
<feature type="region of interest" description="Disordered" evidence="1">
    <location>
        <begin position="129"/>
        <end position="157"/>
    </location>
</feature>
<organism evidence="2 3">
    <name type="scientific">Ensete ventricosum</name>
    <name type="common">Abyssinian banana</name>
    <name type="synonym">Musa ensete</name>
    <dbReference type="NCBI Taxonomy" id="4639"/>
    <lineage>
        <taxon>Eukaryota</taxon>
        <taxon>Viridiplantae</taxon>
        <taxon>Streptophyta</taxon>
        <taxon>Embryophyta</taxon>
        <taxon>Tracheophyta</taxon>
        <taxon>Spermatophyta</taxon>
        <taxon>Magnoliopsida</taxon>
        <taxon>Liliopsida</taxon>
        <taxon>Zingiberales</taxon>
        <taxon>Musaceae</taxon>
        <taxon>Ensete</taxon>
    </lineage>
</organism>
<sequence length="216" mass="24064">MRTAAQGKGLWHRNYGGKNDYLLQIYTDQSSVVERLSNRCGELQYEDVDGACKVQTLTSGVGEKAVGKKCLPHGFSVRKRSPRQRKRRSHRRSGRGGRPLDREIDCSVKEGPAVAISIEDVMTKEVGECNAESRGGRKEGDGDRESEATVARDLKGFEEGARNDTGHRWWAIMRLEEDKKCRAMNLMQGGWPFGARVQKGRPTDAEESEGKATIVP</sequence>
<reference evidence="2 3" key="1">
    <citation type="journal article" date="2014" name="Agronomy (Basel)">
        <title>A Draft Genome Sequence for Ensete ventricosum, the Drought-Tolerant Tree Against Hunger.</title>
        <authorList>
            <person name="Harrison J."/>
            <person name="Moore K.A."/>
            <person name="Paszkiewicz K."/>
            <person name="Jones T."/>
            <person name="Grant M."/>
            <person name="Ambacheew D."/>
            <person name="Muzemil S."/>
            <person name="Studholme D.J."/>
        </authorList>
    </citation>
    <scope>NUCLEOTIDE SEQUENCE [LARGE SCALE GENOMIC DNA]</scope>
</reference>
<evidence type="ECO:0000313" key="3">
    <source>
        <dbReference type="Proteomes" id="UP000287651"/>
    </source>
</evidence>
<name>A0A426Z1H7_ENSVE</name>